<sequence length="348" mass="38956">MEDSWRRRNRLGRSCLQHSPFHLTQTHVQITPPSRSISFSGVISAIGQASQTVAIRPNNIKPVFGHLDVALNNDDSGDITVNISNTRRLGKPVIDHISDETFAFHGSRQQAHAMLDRILDHSENAITGIVSLRPDTSEVAPQSKTPTITKDVDLTATTTEPGMPTDESPATAAAATETQMPTGERPSTPAVAHQSQQTPTVAANPKPLVPQSSSLVLSRGHLKTAWIKWTAGGRRIVKLQTLLKKFPENNRPNPSVERMVLRSLAGKKPDLMVGDFEEVLRSFMNRVFKRYLQRNFTEIKDVWMYFQMLRLLWSYPDDFNGAYFPWAEMEPKPEAADQRSSAYATFKR</sequence>
<feature type="region of interest" description="Disordered" evidence="1">
    <location>
        <begin position="136"/>
        <end position="207"/>
    </location>
</feature>
<proteinExistence type="predicted"/>
<protein>
    <submittedName>
        <fullName evidence="2">Uncharacterized protein</fullName>
    </submittedName>
</protein>
<dbReference type="OrthoDB" id="4848063at2759"/>
<evidence type="ECO:0000313" key="2">
    <source>
        <dbReference type="EMBL" id="KXH46407.1"/>
    </source>
</evidence>
<evidence type="ECO:0000313" key="3">
    <source>
        <dbReference type="Proteomes" id="UP000070121"/>
    </source>
</evidence>
<dbReference type="Proteomes" id="UP000070121">
    <property type="component" value="Unassembled WGS sequence"/>
</dbReference>
<evidence type="ECO:0000256" key="1">
    <source>
        <dbReference type="SAM" id="MobiDB-lite"/>
    </source>
</evidence>
<reference evidence="2 3" key="1">
    <citation type="submission" date="2014-02" db="EMBL/GenBank/DDBJ databases">
        <title>The genome sequence of Colletotrichum salicis CBS 607.94.</title>
        <authorList>
            <person name="Baroncelli R."/>
            <person name="Thon M.R."/>
        </authorList>
    </citation>
    <scope>NUCLEOTIDE SEQUENCE [LARGE SCALE GENOMIC DNA]</scope>
    <source>
        <strain evidence="2 3">CBS 607.94</strain>
    </source>
</reference>
<comment type="caution">
    <text evidence="2">The sequence shown here is derived from an EMBL/GenBank/DDBJ whole genome shotgun (WGS) entry which is preliminary data.</text>
</comment>
<organism evidence="2 3">
    <name type="scientific">Colletotrichum salicis</name>
    <dbReference type="NCBI Taxonomy" id="1209931"/>
    <lineage>
        <taxon>Eukaryota</taxon>
        <taxon>Fungi</taxon>
        <taxon>Dikarya</taxon>
        <taxon>Ascomycota</taxon>
        <taxon>Pezizomycotina</taxon>
        <taxon>Sordariomycetes</taxon>
        <taxon>Hypocreomycetidae</taxon>
        <taxon>Glomerellales</taxon>
        <taxon>Glomerellaceae</taxon>
        <taxon>Colletotrichum</taxon>
        <taxon>Colletotrichum acutatum species complex</taxon>
    </lineage>
</organism>
<dbReference type="STRING" id="1209931.A0A135TE82"/>
<dbReference type="EMBL" id="JFFI01002009">
    <property type="protein sequence ID" value="KXH46407.1"/>
    <property type="molecule type" value="Genomic_DNA"/>
</dbReference>
<keyword evidence="3" id="KW-1185">Reference proteome</keyword>
<feature type="compositionally biased region" description="Polar residues" evidence="1">
    <location>
        <begin position="139"/>
        <end position="148"/>
    </location>
</feature>
<accession>A0A135TE82</accession>
<dbReference type="AlphaFoldDB" id="A0A135TE82"/>
<gene>
    <name evidence="2" type="ORF">CSAL01_08872</name>
</gene>
<name>A0A135TE82_9PEZI</name>